<feature type="compositionally biased region" description="Basic and acidic residues" evidence="6">
    <location>
        <begin position="1760"/>
        <end position="1770"/>
    </location>
</feature>
<proteinExistence type="predicted"/>
<dbReference type="PROSITE" id="PS50309">
    <property type="entry name" value="DC"/>
    <property type="match status" value="2"/>
</dbReference>
<dbReference type="Gene3D" id="3.10.20.230">
    <property type="entry name" value="Doublecortin domain"/>
    <property type="match status" value="2"/>
</dbReference>
<feature type="region of interest" description="Disordered" evidence="6">
    <location>
        <begin position="1718"/>
        <end position="1770"/>
    </location>
</feature>
<feature type="compositionally biased region" description="Basic and acidic residues" evidence="6">
    <location>
        <begin position="2124"/>
        <end position="2139"/>
    </location>
</feature>
<feature type="compositionally biased region" description="Polar residues" evidence="6">
    <location>
        <begin position="935"/>
        <end position="971"/>
    </location>
</feature>
<sequence>MNETGQRKSLPDHSSGSGHTFDTPRQPSVVDPIISKRVCFYKSGDPQFNGLRIVINNRTFKTFEALLDSLSKKVPLPFGVRNITTPRGVHGIHTLEDFEDGKSYICSDSRKVKPINLALARKKLPPWYHARPVSSRRQTVQQARLFPGQGINRQEAIAVRTPKKLVVFRNGDPSVRHTVVLHKKTTPSYESILDYISELMQFHVVKLYTPDGRRVSVQSLIMCSGTVVAVGREPFRPAVYSGKKSPFPPRRPNNRTGNRSQKIHNSIAESSYCPASDPAKSVELESNCILESAAETEGNSSLADESERQDGLVPSDDNIEKSFRVNQDGSMTVEMKVRLTIKEEETIHWTTTLKRSNVADQLQEAEAEPELCSDKADSLGLPSAVDCLETFYKDKTTECNNENQPSLSNGAFSSSSKEEDDTKNHTDVVSSWRAPTPGLKKVSKQHTSVESTTSVTPDGIQEEIAGSYSYQERTQNGTVMQQYCMVKESSTKPVPKPRRRGSVDVNSRNISETTASRRTGILLTESSEEEITETVLHICEQQACQDNYLANVCIPAAGFFLNRSATPGKRQLSSNNDFKHELSIPRTDSESTWKDEKELCTSRSHLAPLKMQGTKKLQFHKSSRDNGQQKEVSKNTKVSSKPTKIKKHLLTRAKKQKQNSAEAQKSRKKAKTFSSAGSLKRIYGKNMKSGKSMKKIKKRKQSGEKYFTREHLQESDGTIRTVGRDSNIPLLVKGKISAKVSFDTNSVSLSEVTKPKGLLRHQTSMHMEKRSEKESHDINKSKILPAFNSSSSVTGQYVETWLEKSYLSPLSNPTQESILNTNGSLREKSEKINDFVIAAMQERTLEIQTYGASEPLQESVKATPVQMKVQSFEKKSNALTSNPHKPLANGICSEKSPQRTEALTETTEGDMDECAIPSYILSMELPPPPPEFLNTDESSAASTPLYRLSSTSSQTSDPFQSSLTPMSPIDNTTDKPGGSQTIIPSTPKETQQSKTSVKRVPLVSNVSLERKLSLRKARLDENSLDNHATAETTLLPPPLNTWDGSQHEILSSGTGKDQLEETLKSVVNPICTPSVCTSPSPASSASYERKSSASVSSSEASVSQSITNQTLEKKAKLKSSPSPERKPQQKKDQNNSPKLPPVHSHSMKKTVIPNIGKDKHVTRNISLSPERKPYKTKVQLMPSVRSQSLDVASPPVKHKTSKKLNSRNLSLDNPADPKSTNQDKTSPPRKNHQASQSILPRAGAENAALSSEFSTADRDKSETNRQTIQQSLNTAKQPNMKPVLEKLCYSIKSIRQMTQNKRPSCLEKSNSLPDFSSHVASTFGSSSKALLAFLSVMTLKEGLTSLNVNELNANNVSCAEALRMIDSLREIASIEDSHRLKTTLSVLQQSASKELLKSWRGFQELENRCKSRSSTPAEQEFVNETSLEHNCAVEGNAIDEIMGNLDIPTELKEELASLSDGERSESNNEGEISARTAATLETTPNSGSQDNCTGVVVQEVVPQSVEALIDVKSIIKKFSDNHKPKQEHTESVKPRPNGQKTTNSGKNGLDSVNELQATKPSFSQIPEQRQLCSLSPTDLEPSRGVGHQDSTEQMKESKDVKFNEEGTRITKEVISQTHCFTTEEQGGVKRQLKSIHPVTENLFPQNDQTDEEGQKMLRANKDSNQNESSKQRSAKAVAYQMLKHESSGGENLANTETEKQFMPNSSVDLIIRSKKSTEGGSACESHASERQQHVQTSCMGLSMSTDESTGTSEGEESSSEEERPASDLKKLQVIVEEHSSGNEEEEEELICNPPKVEVQAKKSKELEALIEEAEEDQESSGEEGAITRQPKGQNTLRADRDLYIIEDKGSQTLSDSVGKGFQFNKDDDSGNDHSSCEELGEEELRKTEGHQISSSAEEEISYFEKESSSEEEQTNIDIHVEESCVEHEKPSGVEVKAEGPQVSETFKQNSAEIKTQTVAERVILLEKQVAEAQKAMSTPCCTIRHFSQRKSHLDSDGEGSPSQSPSSELVLCTRSAPQSSLSFSYDSSGVITMEPEGSRVRSIREMFLARSNTDIQQRRFQSQNSSELSELRAETSCSGGYQSQTTSDVSSGEDDSARKSITKGFVRRTIERLYGNKDASAEEPSDRPPSEPNQEKKEQSSIFSPFHAARSKAMSELSYFSSTKALDAFSEATRCIAFNAQVVPGDSFSTDYSPLLVKENTMIRKSASDPVGINKSFKNATQEVRLQKDTEEDSPYSLFSSQREIEDKTKSQPTKCTYFSLPHASDSDICQDDLSTASKSSMTGDGMTEAKGASEGTKTWTERNGMLPGVGITDFKMMDNKVHPLVEHPPEGEVVVVQPRKGQGIVNRRLQEPDVLDLLYNFCGEHCPLL</sequence>
<protein>
    <recommendedName>
        <fullName evidence="7">Doublecortin domain-containing protein</fullName>
    </recommendedName>
</protein>
<feature type="compositionally biased region" description="Polar residues" evidence="6">
    <location>
        <begin position="12"/>
        <end position="26"/>
    </location>
</feature>
<feature type="compositionally biased region" description="Polar residues" evidence="6">
    <location>
        <begin position="2075"/>
        <end position="2090"/>
    </location>
</feature>
<feature type="compositionally biased region" description="Low complexity" evidence="6">
    <location>
        <begin position="1093"/>
        <end position="1105"/>
    </location>
</feature>
<keyword evidence="5" id="KW-0966">Cell projection</keyword>
<evidence type="ECO:0000256" key="3">
    <source>
        <dbReference type="ARBA" id="ARBA00022490"/>
    </source>
</evidence>
<evidence type="ECO:0000313" key="9">
    <source>
        <dbReference type="Proteomes" id="UP000265180"/>
    </source>
</evidence>
<feature type="compositionally biased region" description="Acidic residues" evidence="6">
    <location>
        <begin position="1808"/>
        <end position="1821"/>
    </location>
</feature>
<organism evidence="8 9">
    <name type="scientific">Oryzias latipes</name>
    <name type="common">Japanese rice fish</name>
    <name type="synonym">Japanese killifish</name>
    <dbReference type="NCBI Taxonomy" id="8090"/>
    <lineage>
        <taxon>Eukaryota</taxon>
        <taxon>Metazoa</taxon>
        <taxon>Chordata</taxon>
        <taxon>Craniata</taxon>
        <taxon>Vertebrata</taxon>
        <taxon>Euteleostomi</taxon>
        <taxon>Actinopterygii</taxon>
        <taxon>Neopterygii</taxon>
        <taxon>Teleostei</taxon>
        <taxon>Neoteleostei</taxon>
        <taxon>Acanthomorphata</taxon>
        <taxon>Ovalentaria</taxon>
        <taxon>Atherinomorphae</taxon>
        <taxon>Beloniformes</taxon>
        <taxon>Adrianichthyidae</taxon>
        <taxon>Oryziinae</taxon>
        <taxon>Oryzias</taxon>
    </lineage>
</organism>
<feature type="region of interest" description="Disordered" evidence="6">
    <location>
        <begin position="2277"/>
        <end position="2299"/>
    </location>
</feature>
<feature type="region of interest" description="Disordered" evidence="6">
    <location>
        <begin position="398"/>
        <end position="460"/>
    </location>
</feature>
<feature type="compositionally biased region" description="Polar residues" evidence="6">
    <location>
        <begin position="978"/>
        <end position="995"/>
    </location>
</feature>
<feature type="region of interest" description="Disordered" evidence="6">
    <location>
        <begin position="1853"/>
        <end position="1914"/>
    </location>
</feature>
<feature type="compositionally biased region" description="Low complexity" evidence="6">
    <location>
        <begin position="1998"/>
        <end position="2008"/>
    </location>
</feature>
<feature type="region of interest" description="Disordered" evidence="6">
    <location>
        <begin position="2057"/>
        <end position="2142"/>
    </location>
</feature>
<feature type="compositionally biased region" description="Basic and acidic residues" evidence="6">
    <location>
        <begin position="1"/>
        <end position="11"/>
    </location>
</feature>
<evidence type="ECO:0000259" key="7">
    <source>
        <dbReference type="PROSITE" id="PS50309"/>
    </source>
</evidence>
<feature type="region of interest" description="Disordered" evidence="6">
    <location>
        <begin position="928"/>
        <end position="1000"/>
    </location>
</feature>
<keyword evidence="4" id="KW-0677">Repeat</keyword>
<evidence type="ECO:0000256" key="6">
    <source>
        <dbReference type="SAM" id="MobiDB-lite"/>
    </source>
</evidence>
<reference key="1">
    <citation type="journal article" date="2007" name="Nature">
        <title>The medaka draft genome and insights into vertebrate genome evolution.</title>
        <authorList>
            <person name="Kasahara M."/>
            <person name="Naruse K."/>
            <person name="Sasaki S."/>
            <person name="Nakatani Y."/>
            <person name="Qu W."/>
            <person name="Ahsan B."/>
            <person name="Yamada T."/>
            <person name="Nagayasu Y."/>
            <person name="Doi K."/>
            <person name="Kasai Y."/>
            <person name="Jindo T."/>
            <person name="Kobayashi D."/>
            <person name="Shimada A."/>
            <person name="Toyoda A."/>
            <person name="Kuroki Y."/>
            <person name="Fujiyama A."/>
            <person name="Sasaki T."/>
            <person name="Shimizu A."/>
            <person name="Asakawa S."/>
            <person name="Shimizu N."/>
            <person name="Hashimoto S."/>
            <person name="Yang J."/>
            <person name="Lee Y."/>
            <person name="Matsushima K."/>
            <person name="Sugano S."/>
            <person name="Sakaizumi M."/>
            <person name="Narita T."/>
            <person name="Ohishi K."/>
            <person name="Haga S."/>
            <person name="Ohta F."/>
            <person name="Nomoto H."/>
            <person name="Nogata K."/>
            <person name="Morishita T."/>
            <person name="Endo T."/>
            <person name="Shin-I T."/>
            <person name="Takeda H."/>
            <person name="Morishita S."/>
            <person name="Kohara Y."/>
        </authorList>
    </citation>
    <scope>NUCLEOTIDE SEQUENCE [LARGE SCALE GENOMIC DNA]</scope>
    <source>
        <strain>Hd-rR</strain>
    </source>
</reference>
<feature type="region of interest" description="Disordered" evidence="6">
    <location>
        <begin position="875"/>
        <end position="898"/>
    </location>
</feature>
<dbReference type="PANTHER" id="PTHR23005:SF4">
    <property type="entry name" value="OXYGEN-REGULATED PROTEIN 1"/>
    <property type="match status" value="1"/>
</dbReference>
<dbReference type="GO" id="GO:0035556">
    <property type="term" value="P:intracellular signal transduction"/>
    <property type="evidence" value="ECO:0007669"/>
    <property type="project" value="InterPro"/>
</dbReference>
<feature type="region of interest" description="Disordered" evidence="6">
    <location>
        <begin position="1023"/>
        <end position="1051"/>
    </location>
</feature>
<feature type="compositionally biased region" description="Basic and acidic residues" evidence="6">
    <location>
        <begin position="1589"/>
        <end position="1604"/>
    </location>
</feature>
<dbReference type="InterPro" id="IPR036572">
    <property type="entry name" value="Doublecortin_dom_sf"/>
</dbReference>
<feature type="compositionally biased region" description="Basic and acidic residues" evidence="6">
    <location>
        <begin position="1519"/>
        <end position="1533"/>
    </location>
</feature>
<feature type="compositionally biased region" description="Basic residues" evidence="6">
    <location>
        <begin position="643"/>
        <end position="657"/>
    </location>
</feature>
<feature type="region of interest" description="Disordered" evidence="6">
    <location>
        <begin position="1685"/>
        <end position="1705"/>
    </location>
</feature>
<evidence type="ECO:0000256" key="2">
    <source>
        <dbReference type="ARBA" id="ARBA00004496"/>
    </source>
</evidence>
<feature type="domain" description="Doublecortin" evidence="7">
    <location>
        <begin position="163"/>
        <end position="241"/>
    </location>
</feature>
<feature type="compositionally biased region" description="Basic and acidic residues" evidence="6">
    <location>
        <begin position="1123"/>
        <end position="1133"/>
    </location>
</feature>
<feature type="compositionally biased region" description="Polar residues" evidence="6">
    <location>
        <begin position="2057"/>
        <end position="2068"/>
    </location>
</feature>
<feature type="compositionally biased region" description="Basic and acidic residues" evidence="6">
    <location>
        <begin position="1864"/>
        <end position="1889"/>
    </location>
</feature>
<feature type="compositionally biased region" description="Polar residues" evidence="6">
    <location>
        <begin position="1042"/>
        <end position="1051"/>
    </location>
</feature>
<feature type="region of interest" description="Disordered" evidence="6">
    <location>
        <begin position="239"/>
        <end position="260"/>
    </location>
</feature>
<feature type="compositionally biased region" description="Basic and acidic residues" evidence="6">
    <location>
        <begin position="577"/>
        <end position="600"/>
    </location>
</feature>
<feature type="region of interest" description="Disordered" evidence="6">
    <location>
        <begin position="1093"/>
        <end position="1277"/>
    </location>
</feature>
<reference evidence="8 9" key="2">
    <citation type="submission" date="2017-04" db="EMBL/GenBank/DDBJ databases">
        <title>CpG methylation of centromeres and impact of large insertions on vertebrate speciation.</title>
        <authorList>
            <person name="Ichikawa K."/>
            <person name="Yoshimura J."/>
            <person name="Morishita S."/>
        </authorList>
    </citation>
    <scope>NUCLEOTIDE SEQUENCE</scope>
    <source>
        <strain evidence="8 9">HNI</strain>
    </source>
</reference>
<feature type="domain" description="Doublecortin" evidence="7">
    <location>
        <begin position="36"/>
        <end position="118"/>
    </location>
</feature>
<evidence type="ECO:0000313" key="8">
    <source>
        <dbReference type="Ensembl" id="ENSORLP00020007711.1"/>
    </source>
</evidence>
<name>A0A3P9KH00_ORYLA</name>
<evidence type="ECO:0000256" key="5">
    <source>
        <dbReference type="ARBA" id="ARBA00023273"/>
    </source>
</evidence>
<feature type="region of interest" description="Disordered" evidence="6">
    <location>
        <begin position="1519"/>
        <end position="1551"/>
    </location>
</feature>
<feature type="compositionally biased region" description="Polar residues" evidence="6">
    <location>
        <begin position="398"/>
        <end position="415"/>
    </location>
</feature>
<evidence type="ECO:0000256" key="1">
    <source>
        <dbReference type="ARBA" id="ARBA00004316"/>
    </source>
</evidence>
<dbReference type="SMART" id="SM00537">
    <property type="entry name" value="DCX"/>
    <property type="match status" value="2"/>
</dbReference>
<feature type="region of interest" description="Disordered" evidence="6">
    <location>
        <begin position="294"/>
        <end position="320"/>
    </location>
</feature>
<dbReference type="SUPFAM" id="SSF89837">
    <property type="entry name" value="Doublecortin (DC)"/>
    <property type="match status" value="2"/>
</dbReference>
<feature type="region of interest" description="Disordered" evidence="6">
    <location>
        <begin position="566"/>
        <end position="703"/>
    </location>
</feature>
<reference evidence="8" key="4">
    <citation type="submission" date="2025-09" db="UniProtKB">
        <authorList>
            <consortium name="Ensembl"/>
        </authorList>
    </citation>
    <scope>IDENTIFICATION</scope>
    <source>
        <strain evidence="8">HNI</strain>
    </source>
</reference>
<reference evidence="8" key="3">
    <citation type="submission" date="2025-08" db="UniProtKB">
        <authorList>
            <consortium name="Ensembl"/>
        </authorList>
    </citation>
    <scope>IDENTIFICATION</scope>
    <source>
        <strain evidence="8">HNI</strain>
    </source>
</reference>
<feature type="region of interest" description="Disordered" evidence="6">
    <location>
        <begin position="1574"/>
        <end position="1604"/>
    </location>
</feature>
<feature type="compositionally biased region" description="Basic and acidic residues" evidence="6">
    <location>
        <begin position="416"/>
        <end position="426"/>
    </location>
</feature>
<feature type="compositionally biased region" description="Polar residues" evidence="6">
    <location>
        <begin position="1264"/>
        <end position="1277"/>
    </location>
</feature>
<dbReference type="GO" id="GO:0043005">
    <property type="term" value="C:neuron projection"/>
    <property type="evidence" value="ECO:0007669"/>
    <property type="project" value="UniProtKB-ARBA"/>
</dbReference>
<comment type="subcellular location">
    <subcellularLocation>
        <location evidence="1">Cell projection</location>
    </subcellularLocation>
    <subcellularLocation>
        <location evidence="2">Cytoplasm</location>
    </subcellularLocation>
</comment>
<dbReference type="Proteomes" id="UP000265180">
    <property type="component" value="Chromosome 20"/>
</dbReference>
<feature type="compositionally biased region" description="Basic and acidic residues" evidence="6">
    <location>
        <begin position="622"/>
        <end position="634"/>
    </location>
</feature>
<feature type="compositionally biased region" description="Polar residues" evidence="6">
    <location>
        <begin position="445"/>
        <end position="456"/>
    </location>
</feature>
<keyword evidence="3" id="KW-0963">Cytoplasm</keyword>
<feature type="compositionally biased region" description="Basic residues" evidence="6">
    <location>
        <begin position="691"/>
        <end position="700"/>
    </location>
</feature>
<feature type="compositionally biased region" description="Basic residues" evidence="6">
    <location>
        <begin position="1196"/>
        <end position="1205"/>
    </location>
</feature>
<dbReference type="Ensembl" id="ENSORLT00020002421.1">
    <property type="protein sequence ID" value="ENSORLP00020007711.1"/>
    <property type="gene ID" value="ENSORLG00020008597.1"/>
</dbReference>
<dbReference type="GO" id="GO:0005737">
    <property type="term" value="C:cytoplasm"/>
    <property type="evidence" value="ECO:0007669"/>
    <property type="project" value="UniProtKB-SubCell"/>
</dbReference>
<feature type="region of interest" description="Disordered" evidence="6">
    <location>
        <begin position="1"/>
        <end position="28"/>
    </location>
</feature>
<dbReference type="FunFam" id="3.10.20.230:FF:000006">
    <property type="entry name" value="Oxygen-regulated protein 1"/>
    <property type="match status" value="1"/>
</dbReference>
<dbReference type="InterPro" id="IPR003533">
    <property type="entry name" value="Doublecortin_dom"/>
</dbReference>
<feature type="region of interest" description="Disordered" evidence="6">
    <location>
        <begin position="1991"/>
        <end position="2011"/>
    </location>
</feature>
<dbReference type="Pfam" id="PF03607">
    <property type="entry name" value="DCX"/>
    <property type="match status" value="2"/>
</dbReference>
<dbReference type="PANTHER" id="PTHR23005">
    <property type="entry name" value="RETINITIS PIGMENTOSA 1 PROTEIN"/>
    <property type="match status" value="1"/>
</dbReference>
<feature type="compositionally biased region" description="Low complexity" evidence="6">
    <location>
        <begin position="1742"/>
        <end position="1752"/>
    </location>
</feature>
<feature type="region of interest" description="Disordered" evidence="6">
    <location>
        <begin position="1807"/>
        <end position="1838"/>
    </location>
</feature>
<evidence type="ECO:0000256" key="4">
    <source>
        <dbReference type="ARBA" id="ARBA00022737"/>
    </source>
</evidence>
<accession>A0A3P9KH00</accession>